<evidence type="ECO:0000259" key="6">
    <source>
        <dbReference type="Pfam" id="PF03755"/>
    </source>
</evidence>
<dbReference type="Proteomes" id="UP001267426">
    <property type="component" value="Unassembled WGS sequence"/>
</dbReference>
<evidence type="ECO:0000256" key="5">
    <source>
        <dbReference type="ARBA" id="ARBA00035648"/>
    </source>
</evidence>
<keyword evidence="4 8" id="KW-0378">Hydrolase</keyword>
<dbReference type="InterPro" id="IPR005229">
    <property type="entry name" value="YicC/YloC-like"/>
</dbReference>
<keyword evidence="3" id="KW-0255">Endonuclease</keyword>
<dbReference type="PANTHER" id="PTHR30636:SF3">
    <property type="entry name" value="UPF0701 PROTEIN YICC"/>
    <property type="match status" value="1"/>
</dbReference>
<feature type="domain" description="Endoribonuclease YicC-like C-terminal" evidence="7">
    <location>
        <begin position="173"/>
        <end position="291"/>
    </location>
</feature>
<keyword evidence="2" id="KW-0540">Nuclease</keyword>
<protein>
    <submittedName>
        <fullName evidence="8">YicC/YloC family endoribonuclease</fullName>
        <ecNumber evidence="8">3.1.-.-</ecNumber>
    </submittedName>
</protein>
<dbReference type="EC" id="3.1.-.-" evidence="8"/>
<dbReference type="PANTHER" id="PTHR30636">
    <property type="entry name" value="UPF0701 PROTEIN YICC"/>
    <property type="match status" value="1"/>
</dbReference>
<dbReference type="Pfam" id="PF03755">
    <property type="entry name" value="YicC-like_N"/>
    <property type="match status" value="1"/>
</dbReference>
<sequence>MIRSMTGFGRGSAAADGAEATVEVRTVNGRYAEATVRGLGDLAEHETAVQSTVKEAIGRGTATVHVSLSRAGGAASGLRVDAETARAAGALLREAAEAAGLGAAAVTLADVLRLPDVLVARPAPDDGAGWRAVQAALAEALGALDAMRRAEGAALRDDLAARADAIEGGAAAVEARAPERTTEARARLHERLDEFVAAGQLEPGRLEAEAVLLADRLDVTEEAVRLRSHLGQFREALALDEPVGRRLNFLAQEIGREVNTVGSKANDAELTRLAVAMKEEVEKIREQVQNVV</sequence>
<dbReference type="NCBIfam" id="TIGR00255">
    <property type="entry name" value="YicC/YloC family endoribonuclease"/>
    <property type="match status" value="1"/>
</dbReference>
<evidence type="ECO:0000256" key="3">
    <source>
        <dbReference type="ARBA" id="ARBA00022759"/>
    </source>
</evidence>
<feature type="domain" description="Endoribonuclease YicC-like N-terminal" evidence="6">
    <location>
        <begin position="2"/>
        <end position="156"/>
    </location>
</feature>
<evidence type="ECO:0000256" key="1">
    <source>
        <dbReference type="ARBA" id="ARBA00001968"/>
    </source>
</evidence>
<comment type="similarity">
    <text evidence="5">Belongs to the YicC/YloC family.</text>
</comment>
<proteinExistence type="inferred from homology"/>
<dbReference type="Pfam" id="PF08340">
    <property type="entry name" value="YicC-like_C"/>
    <property type="match status" value="1"/>
</dbReference>
<evidence type="ECO:0000313" key="8">
    <source>
        <dbReference type="EMBL" id="MDT0631523.1"/>
    </source>
</evidence>
<accession>A0ABU3BQG6</accession>
<dbReference type="InterPro" id="IPR013551">
    <property type="entry name" value="YicC-like_C"/>
</dbReference>
<gene>
    <name evidence="8" type="ORF">RM540_07130</name>
</gene>
<comment type="cofactor">
    <cofactor evidence="1">
        <name>a divalent metal cation</name>
        <dbReference type="ChEBI" id="CHEBI:60240"/>
    </cofactor>
</comment>
<evidence type="ECO:0000259" key="7">
    <source>
        <dbReference type="Pfam" id="PF08340"/>
    </source>
</evidence>
<dbReference type="RefSeq" id="WP_311662866.1">
    <property type="nucleotide sequence ID" value="NZ_JAVRHT010000013.1"/>
</dbReference>
<name>A0ABU3BQG6_9BACT</name>
<evidence type="ECO:0000313" key="9">
    <source>
        <dbReference type="Proteomes" id="UP001267426"/>
    </source>
</evidence>
<comment type="caution">
    <text evidence="8">The sequence shown here is derived from an EMBL/GenBank/DDBJ whole genome shotgun (WGS) entry which is preliminary data.</text>
</comment>
<dbReference type="InterPro" id="IPR013527">
    <property type="entry name" value="YicC-like_N"/>
</dbReference>
<dbReference type="EMBL" id="JAVRHT010000013">
    <property type="protein sequence ID" value="MDT0631523.1"/>
    <property type="molecule type" value="Genomic_DNA"/>
</dbReference>
<dbReference type="GO" id="GO:0016787">
    <property type="term" value="F:hydrolase activity"/>
    <property type="evidence" value="ECO:0007669"/>
    <property type="project" value="UniProtKB-KW"/>
</dbReference>
<keyword evidence="9" id="KW-1185">Reference proteome</keyword>
<evidence type="ECO:0000256" key="4">
    <source>
        <dbReference type="ARBA" id="ARBA00022801"/>
    </source>
</evidence>
<organism evidence="8 9">
    <name type="scientific">Rubrivirga litoralis</name>
    <dbReference type="NCBI Taxonomy" id="3075598"/>
    <lineage>
        <taxon>Bacteria</taxon>
        <taxon>Pseudomonadati</taxon>
        <taxon>Rhodothermota</taxon>
        <taxon>Rhodothermia</taxon>
        <taxon>Rhodothermales</taxon>
        <taxon>Rubricoccaceae</taxon>
        <taxon>Rubrivirga</taxon>
    </lineage>
</organism>
<evidence type="ECO:0000256" key="2">
    <source>
        <dbReference type="ARBA" id="ARBA00022722"/>
    </source>
</evidence>
<reference evidence="8 9" key="1">
    <citation type="submission" date="2023-09" db="EMBL/GenBank/DDBJ databases">
        <authorList>
            <person name="Rey-Velasco X."/>
        </authorList>
    </citation>
    <scope>NUCLEOTIDE SEQUENCE [LARGE SCALE GENOMIC DNA]</scope>
    <source>
        <strain evidence="8 9">F394</strain>
    </source>
</reference>